<dbReference type="EMBL" id="KZ678407">
    <property type="protein sequence ID" value="PSR92315.1"/>
    <property type="molecule type" value="Genomic_DNA"/>
</dbReference>
<evidence type="ECO:0000313" key="7">
    <source>
        <dbReference type="EMBL" id="PSR92315.1"/>
    </source>
</evidence>
<dbReference type="GO" id="GO:0070008">
    <property type="term" value="F:serine-type exopeptidase activity"/>
    <property type="evidence" value="ECO:0007669"/>
    <property type="project" value="InterPro"/>
</dbReference>
<dbReference type="InterPro" id="IPR008758">
    <property type="entry name" value="Peptidase_S28"/>
</dbReference>
<evidence type="ECO:0000256" key="5">
    <source>
        <dbReference type="ARBA" id="ARBA00023180"/>
    </source>
</evidence>
<feature type="signal peptide" evidence="6">
    <location>
        <begin position="1"/>
        <end position="16"/>
    </location>
</feature>
<evidence type="ECO:0000256" key="3">
    <source>
        <dbReference type="ARBA" id="ARBA00022729"/>
    </source>
</evidence>
<proteinExistence type="inferred from homology"/>
<accession>A0A2T3ADE3</accession>
<dbReference type="SUPFAM" id="SSF53474">
    <property type="entry name" value="alpha/beta-Hydrolases"/>
    <property type="match status" value="1"/>
</dbReference>
<dbReference type="InParanoid" id="A0A2T3ADE3"/>
<evidence type="ECO:0000256" key="2">
    <source>
        <dbReference type="ARBA" id="ARBA00022670"/>
    </source>
</evidence>
<evidence type="ECO:0000256" key="1">
    <source>
        <dbReference type="ARBA" id="ARBA00011079"/>
    </source>
</evidence>
<dbReference type="OrthoDB" id="1735038at2759"/>
<sequence>MHVGLLLLAGLSVASARGPLRRKQQEANIAARASSSNYTYATIQQPIDHFPTKEIYAPHTNDTFAQRYVFDASYYKPGGPVFLYVGGETSLEYRLSNLETGIIQILMNATGGLGVIIENRYYGESYPYIDLSTDHLAYLTNEQTIADFAYFAQHATFDGVNASLTAPSTPWIMYGGSLAGAQTSFTVKTYPDIIYGGIAASQVLNVSVEYPQWYAPIQKYGPSDCVASINDIVDKFDWLVAANNTAAITELKSIFGLESLTDNRDFAKTINYPIGNPFDYPTDTWQELIWTDEESQFWEFCGTVTDIDAPENVTAIDEQMAQYTNGEAWTNLGNYAGYIKDVILPTCPSGRYASGECFGQGNVTYWTKLVDPGTRSYLYTMCYEAGLYQAAPRDGKSLLSRVVTGAYSQEICTMAFPPGEYNSIPSSPNLDLWNGYGGFNFSADRLAFIDGEQDPWLDSCYHSNEAPARYSSDLHPEYLIEVGGHHWDSYGILDIPAEPQFIRQAHYWEIKTVKKWLRNFSSWTPGNSSSTLVR</sequence>
<keyword evidence="5" id="KW-0325">Glycoprotein</keyword>
<keyword evidence="7" id="KW-0121">Carboxypeptidase</keyword>
<evidence type="ECO:0000313" key="8">
    <source>
        <dbReference type="Proteomes" id="UP000241462"/>
    </source>
</evidence>
<keyword evidence="3 6" id="KW-0732">Signal</keyword>
<organism evidence="7 8">
    <name type="scientific">Coniella lustricola</name>
    <dbReference type="NCBI Taxonomy" id="2025994"/>
    <lineage>
        <taxon>Eukaryota</taxon>
        <taxon>Fungi</taxon>
        <taxon>Dikarya</taxon>
        <taxon>Ascomycota</taxon>
        <taxon>Pezizomycotina</taxon>
        <taxon>Sordariomycetes</taxon>
        <taxon>Sordariomycetidae</taxon>
        <taxon>Diaporthales</taxon>
        <taxon>Schizoparmaceae</taxon>
        <taxon>Coniella</taxon>
    </lineage>
</organism>
<dbReference type="AlphaFoldDB" id="A0A2T3ADE3"/>
<name>A0A2T3ADE3_9PEZI</name>
<keyword evidence="8" id="KW-1185">Reference proteome</keyword>
<dbReference type="InterPro" id="IPR029058">
    <property type="entry name" value="AB_hydrolase_fold"/>
</dbReference>
<dbReference type="Proteomes" id="UP000241462">
    <property type="component" value="Unassembled WGS sequence"/>
</dbReference>
<feature type="chain" id="PRO_5015468332" evidence="6">
    <location>
        <begin position="17"/>
        <end position="534"/>
    </location>
</feature>
<comment type="similarity">
    <text evidence="1">Belongs to the peptidase S28 family.</text>
</comment>
<reference evidence="7 8" key="1">
    <citation type="journal article" date="2018" name="Mycol. Prog.">
        <title>Coniella lustricola, a new species from submerged detritus.</title>
        <authorList>
            <person name="Raudabaugh D.B."/>
            <person name="Iturriaga T."/>
            <person name="Carver A."/>
            <person name="Mondo S."/>
            <person name="Pangilinan J."/>
            <person name="Lipzen A."/>
            <person name="He G."/>
            <person name="Amirebrahimi M."/>
            <person name="Grigoriev I.V."/>
            <person name="Miller A.N."/>
        </authorList>
    </citation>
    <scope>NUCLEOTIDE SEQUENCE [LARGE SCALE GENOMIC DNA]</scope>
    <source>
        <strain evidence="7 8">B22-T-1</strain>
    </source>
</reference>
<evidence type="ECO:0000256" key="4">
    <source>
        <dbReference type="ARBA" id="ARBA00022801"/>
    </source>
</evidence>
<keyword evidence="2" id="KW-0645">Protease</keyword>
<dbReference type="PANTHER" id="PTHR11010:SF117">
    <property type="entry name" value="SERINE PROTEASE 16"/>
    <property type="match status" value="1"/>
</dbReference>
<evidence type="ECO:0000256" key="6">
    <source>
        <dbReference type="SAM" id="SignalP"/>
    </source>
</evidence>
<protein>
    <submittedName>
        <fullName evidence="7">Extracelular serine carboxypeptidase-like protein</fullName>
    </submittedName>
</protein>
<dbReference type="Pfam" id="PF05577">
    <property type="entry name" value="Peptidase_S28"/>
    <property type="match status" value="1"/>
</dbReference>
<dbReference type="PANTHER" id="PTHR11010">
    <property type="entry name" value="PROTEASE S28 PRO-X CARBOXYPEPTIDASE-RELATED"/>
    <property type="match status" value="1"/>
</dbReference>
<gene>
    <name evidence="7" type="ORF">BD289DRAFT_364619</name>
</gene>
<dbReference type="GO" id="GO:0008239">
    <property type="term" value="F:dipeptidyl-peptidase activity"/>
    <property type="evidence" value="ECO:0007669"/>
    <property type="project" value="TreeGrafter"/>
</dbReference>
<dbReference type="GO" id="GO:0006508">
    <property type="term" value="P:proteolysis"/>
    <property type="evidence" value="ECO:0007669"/>
    <property type="project" value="UniProtKB-KW"/>
</dbReference>
<dbReference type="GO" id="GO:0004180">
    <property type="term" value="F:carboxypeptidase activity"/>
    <property type="evidence" value="ECO:0007669"/>
    <property type="project" value="UniProtKB-KW"/>
</dbReference>
<dbReference type="Gene3D" id="3.40.50.1820">
    <property type="entry name" value="alpha/beta hydrolase"/>
    <property type="match status" value="2"/>
</dbReference>
<keyword evidence="4" id="KW-0378">Hydrolase</keyword>